<evidence type="ECO:0000313" key="4">
    <source>
        <dbReference type="Proteomes" id="UP000321393"/>
    </source>
</evidence>
<name>A0A5A7T7G7_CUCMM</name>
<dbReference type="GO" id="GO:0005634">
    <property type="term" value="C:nucleus"/>
    <property type="evidence" value="ECO:0007669"/>
    <property type="project" value="UniProtKB-SubCell"/>
</dbReference>
<dbReference type="AlphaFoldDB" id="A0A5A7T7G7"/>
<dbReference type="STRING" id="1194695.A0A5A7T7G7"/>
<organism evidence="3 4">
    <name type="scientific">Cucumis melo var. makuwa</name>
    <name type="common">Oriental melon</name>
    <dbReference type="NCBI Taxonomy" id="1194695"/>
    <lineage>
        <taxon>Eukaryota</taxon>
        <taxon>Viridiplantae</taxon>
        <taxon>Streptophyta</taxon>
        <taxon>Embryophyta</taxon>
        <taxon>Tracheophyta</taxon>
        <taxon>Spermatophyta</taxon>
        <taxon>Magnoliopsida</taxon>
        <taxon>eudicotyledons</taxon>
        <taxon>Gunneridae</taxon>
        <taxon>Pentapetalae</taxon>
        <taxon>rosids</taxon>
        <taxon>fabids</taxon>
        <taxon>Cucurbitales</taxon>
        <taxon>Cucurbitaceae</taxon>
        <taxon>Benincaseae</taxon>
        <taxon>Cucumis</taxon>
    </lineage>
</organism>
<protein>
    <submittedName>
        <fullName evidence="3">DNA repair protein UVH3</fullName>
    </submittedName>
</protein>
<evidence type="ECO:0000256" key="1">
    <source>
        <dbReference type="ARBA" id="ARBA00004123"/>
    </source>
</evidence>
<comment type="subcellular location">
    <subcellularLocation>
        <location evidence="1">Nucleus</location>
    </subcellularLocation>
</comment>
<dbReference type="PANTHER" id="PTHR16171">
    <property type="entry name" value="DNA REPAIR PROTEIN COMPLEMENTING XP-G CELLS-RELATED"/>
    <property type="match status" value="1"/>
</dbReference>
<evidence type="ECO:0000256" key="2">
    <source>
        <dbReference type="ARBA" id="ARBA00023242"/>
    </source>
</evidence>
<dbReference type="EMBL" id="SSTE01018943">
    <property type="protein sequence ID" value="KAA0037405.1"/>
    <property type="molecule type" value="Genomic_DNA"/>
</dbReference>
<evidence type="ECO:0000313" key="3">
    <source>
        <dbReference type="EMBL" id="KAA0037405.1"/>
    </source>
</evidence>
<dbReference type="GO" id="GO:0003697">
    <property type="term" value="F:single-stranded DNA binding"/>
    <property type="evidence" value="ECO:0007669"/>
    <property type="project" value="TreeGrafter"/>
</dbReference>
<gene>
    <name evidence="3" type="ORF">E6C27_scaffold278G001170</name>
</gene>
<dbReference type="OrthoDB" id="31113at2759"/>
<proteinExistence type="predicted"/>
<accession>A0A5A7T7G7</accession>
<dbReference type="Proteomes" id="UP000321393">
    <property type="component" value="Unassembled WGS sequence"/>
</dbReference>
<keyword evidence="2" id="KW-0539">Nucleus</keyword>
<reference evidence="3 4" key="1">
    <citation type="submission" date="2019-08" db="EMBL/GenBank/DDBJ databases">
        <title>Draft genome sequences of two oriental melons (Cucumis melo L. var makuwa).</title>
        <authorList>
            <person name="Kwon S.-Y."/>
        </authorList>
    </citation>
    <scope>NUCLEOTIDE SEQUENCE [LARGE SCALE GENOMIC DNA]</scope>
    <source>
        <strain evidence="4">cv. SW 3</strain>
        <tissue evidence="3">Leaf</tissue>
    </source>
</reference>
<dbReference type="GO" id="GO:0004520">
    <property type="term" value="F:DNA endonuclease activity"/>
    <property type="evidence" value="ECO:0007669"/>
    <property type="project" value="TreeGrafter"/>
</dbReference>
<sequence>MLATTVGSLLLQPCSCPALATTVARLRLSHKLRSGWLVARSVAEALCWKKFGWENSKADKLLLPVLKEYSKHETQLRLEAFYTFNERFYLCPIFPPYVEKFKLNSKFFSVLSCMAKVEKVSSSTSSKFFTICLEHVFSYLETEE</sequence>
<comment type="caution">
    <text evidence="3">The sequence shown here is derived from an EMBL/GenBank/DDBJ whole genome shotgun (WGS) entry which is preliminary data.</text>
</comment>
<dbReference type="PANTHER" id="PTHR16171:SF7">
    <property type="entry name" value="DNA REPAIR PROTEIN RAD2"/>
    <property type="match status" value="1"/>
</dbReference>